<reference evidence="2 3" key="1">
    <citation type="submission" date="2018-05" db="EMBL/GenBank/DDBJ databases">
        <title>Chitinophaga sp. nov., isolated from rhizosphere soil of Alhagi.</title>
        <authorList>
            <person name="Liu Y."/>
        </authorList>
    </citation>
    <scope>NUCLEOTIDE SEQUENCE [LARGE SCALE GENOMIC DNA]</scope>
    <source>
        <strain evidence="2 3">T22</strain>
    </source>
</reference>
<evidence type="ECO:0000313" key="2">
    <source>
        <dbReference type="EMBL" id="AWO00994.1"/>
    </source>
</evidence>
<protein>
    <recommendedName>
        <fullName evidence="1">DUF6265 domain-containing protein</fullName>
    </recommendedName>
</protein>
<dbReference type="RefSeq" id="WP_119077050.1">
    <property type="nucleotide sequence ID" value="NZ_CP029600.1"/>
</dbReference>
<organism evidence="2 3">
    <name type="scientific">Chitinophaga alhagiae</name>
    <dbReference type="NCBI Taxonomy" id="2203219"/>
    <lineage>
        <taxon>Bacteria</taxon>
        <taxon>Pseudomonadati</taxon>
        <taxon>Bacteroidota</taxon>
        <taxon>Chitinophagia</taxon>
        <taxon>Chitinophagales</taxon>
        <taxon>Chitinophagaceae</taxon>
        <taxon>Chitinophaga</taxon>
    </lineage>
</organism>
<name>A0ABM6WAH7_9BACT</name>
<feature type="domain" description="DUF6265" evidence="1">
    <location>
        <begin position="23"/>
        <end position="131"/>
    </location>
</feature>
<dbReference type="EMBL" id="CP029600">
    <property type="protein sequence ID" value="AWO00994.1"/>
    <property type="molecule type" value="Genomic_DNA"/>
</dbReference>
<gene>
    <name evidence="2" type="ORF">DLD77_04410</name>
</gene>
<proteinExistence type="predicted"/>
<evidence type="ECO:0000259" key="1">
    <source>
        <dbReference type="Pfam" id="PF19780"/>
    </source>
</evidence>
<sequence>MKYLLVLFLFSFTAGGPIDKAGWLIGSWQSNASGRHMLETWVKVNDSTLAGKGQLVKGRDTLLLESVSLEQRGGQLYYVPTVTGQNKGLPVRFALTFIDSRQMVFENPAHDFPQKVSYTLVSPDSLLAEISGVANGVLKTRQFPMQRLR</sequence>
<accession>A0ABM6WAH7</accession>
<keyword evidence="3" id="KW-1185">Reference proteome</keyword>
<dbReference type="Proteomes" id="UP000246099">
    <property type="component" value="Chromosome"/>
</dbReference>
<dbReference type="InterPro" id="IPR046232">
    <property type="entry name" value="DUF6265"/>
</dbReference>
<evidence type="ECO:0000313" key="3">
    <source>
        <dbReference type="Proteomes" id="UP000246099"/>
    </source>
</evidence>
<dbReference type="Pfam" id="PF19780">
    <property type="entry name" value="DUF6265"/>
    <property type="match status" value="1"/>
</dbReference>